<dbReference type="InterPro" id="IPR012349">
    <property type="entry name" value="Split_barrel_FMN-bd"/>
</dbReference>
<dbReference type="InterPro" id="IPR004378">
    <property type="entry name" value="F420H2_quin_Rdtase"/>
</dbReference>
<reference evidence="2" key="1">
    <citation type="journal article" date="2019" name="Int. J. Syst. Evol. Microbiol.">
        <title>The Global Catalogue of Microorganisms (GCM) 10K type strain sequencing project: providing services to taxonomists for standard genome sequencing and annotation.</title>
        <authorList>
            <consortium name="The Broad Institute Genomics Platform"/>
            <consortium name="The Broad Institute Genome Sequencing Center for Infectious Disease"/>
            <person name="Wu L."/>
            <person name="Ma J."/>
        </authorList>
    </citation>
    <scope>NUCLEOTIDE SEQUENCE [LARGE SCALE GENOMIC DNA]</scope>
    <source>
        <strain evidence="2">JCM 18302</strain>
    </source>
</reference>
<organism evidence="1 2">
    <name type="scientific">Pseudonocardia adelaidensis</name>
    <dbReference type="NCBI Taxonomy" id="648754"/>
    <lineage>
        <taxon>Bacteria</taxon>
        <taxon>Bacillati</taxon>
        <taxon>Actinomycetota</taxon>
        <taxon>Actinomycetes</taxon>
        <taxon>Pseudonocardiales</taxon>
        <taxon>Pseudonocardiaceae</taxon>
        <taxon>Pseudonocardia</taxon>
    </lineage>
</organism>
<protein>
    <submittedName>
        <fullName evidence="1">Nitroreductase family deazaflavin-dependent oxidoreductase</fullName>
    </submittedName>
</protein>
<gene>
    <name evidence="1" type="ORF">GCM10023320_40390</name>
</gene>
<dbReference type="SUPFAM" id="SSF50475">
    <property type="entry name" value="FMN-binding split barrel"/>
    <property type="match status" value="1"/>
</dbReference>
<sequence>MSVSRVLSRVIAAGGARLLRSHHLMRAPIWIYRAHLGFLFGSRMLMLEHIGRKTGRPRQVVLEVFGRPAPNTYIVPSGFGDRAQWFRNVRANPRVHVHTAGRGPTPATARVLGQEEADQALAAYRRRHPRAWQRFKPVVEETLGHPIDDTNTALPMVELQLDTPT</sequence>
<dbReference type="EMBL" id="BAABJO010000014">
    <property type="protein sequence ID" value="GAA5125668.1"/>
    <property type="molecule type" value="Genomic_DNA"/>
</dbReference>
<dbReference type="NCBIfam" id="TIGR00026">
    <property type="entry name" value="hi_GC_TIGR00026"/>
    <property type="match status" value="1"/>
</dbReference>
<evidence type="ECO:0000313" key="2">
    <source>
        <dbReference type="Proteomes" id="UP001500804"/>
    </source>
</evidence>
<dbReference type="Proteomes" id="UP001500804">
    <property type="component" value="Unassembled WGS sequence"/>
</dbReference>
<evidence type="ECO:0000313" key="1">
    <source>
        <dbReference type="EMBL" id="GAA5125668.1"/>
    </source>
</evidence>
<keyword evidence="2" id="KW-1185">Reference proteome</keyword>
<proteinExistence type="predicted"/>
<name>A0ABP9NPN6_9PSEU</name>
<dbReference type="Gene3D" id="2.30.110.10">
    <property type="entry name" value="Electron Transport, Fmn-binding Protein, Chain A"/>
    <property type="match status" value="1"/>
</dbReference>
<dbReference type="Pfam" id="PF04075">
    <property type="entry name" value="F420H2_quin_red"/>
    <property type="match status" value="1"/>
</dbReference>
<comment type="caution">
    <text evidence="1">The sequence shown here is derived from an EMBL/GenBank/DDBJ whole genome shotgun (WGS) entry which is preliminary data.</text>
</comment>
<accession>A0ABP9NPN6</accession>